<evidence type="ECO:0000256" key="6">
    <source>
        <dbReference type="ARBA" id="ARBA00049417"/>
    </source>
</evidence>
<accession>A0A449E4H9</accession>
<organism evidence="7 8">
    <name type="scientific">Enterococcus hirae</name>
    <dbReference type="NCBI Taxonomy" id="1354"/>
    <lineage>
        <taxon>Bacteria</taxon>
        <taxon>Bacillati</taxon>
        <taxon>Bacillota</taxon>
        <taxon>Bacilli</taxon>
        <taxon>Lactobacillales</taxon>
        <taxon>Enterococcaceae</taxon>
        <taxon>Enterococcus</taxon>
    </lineage>
</organism>
<dbReference type="GO" id="GO:0046872">
    <property type="term" value="F:metal ion binding"/>
    <property type="evidence" value="ECO:0007669"/>
    <property type="project" value="UniProtKB-KW"/>
</dbReference>
<evidence type="ECO:0000313" key="8">
    <source>
        <dbReference type="Proteomes" id="UP000352698"/>
    </source>
</evidence>
<name>A0A449E4H9_ENTHR</name>
<evidence type="ECO:0000313" key="7">
    <source>
        <dbReference type="EMBL" id="VTQ62450.1"/>
    </source>
</evidence>
<dbReference type="AlphaFoldDB" id="A0A449E4H9"/>
<evidence type="ECO:0000256" key="1">
    <source>
        <dbReference type="ARBA" id="ARBA00012506"/>
    </source>
</evidence>
<evidence type="ECO:0000256" key="5">
    <source>
        <dbReference type="ARBA" id="ARBA00023004"/>
    </source>
</evidence>
<dbReference type="InterPro" id="IPR051094">
    <property type="entry name" value="Diverse_Catalytic_Enzymes"/>
</dbReference>
<reference evidence="7 8" key="1">
    <citation type="submission" date="2019-05" db="EMBL/GenBank/DDBJ databases">
        <authorList>
            <consortium name="Pathogen Informatics"/>
        </authorList>
    </citation>
    <scope>NUCLEOTIDE SEQUENCE [LARGE SCALE GENOMIC DNA]</scope>
    <source>
        <strain evidence="7 8">NCTC12204</strain>
    </source>
</reference>
<dbReference type="InterPro" id="IPR005249">
    <property type="entry name" value="YqeK"/>
</dbReference>
<dbReference type="PANTHER" id="PTHR35795:SF1">
    <property type="entry name" value="BIS(5'-NUCLEOSYL)-TETRAPHOSPHATASE, SYMMETRICAL"/>
    <property type="match status" value="1"/>
</dbReference>
<dbReference type="PROSITE" id="PS51831">
    <property type="entry name" value="HD"/>
    <property type="match status" value="1"/>
</dbReference>
<dbReference type="InterPro" id="IPR006674">
    <property type="entry name" value="HD_domain"/>
</dbReference>
<keyword evidence="5" id="KW-0408">Iron</keyword>
<dbReference type="NCBIfam" id="TIGR00277">
    <property type="entry name" value="HDIG"/>
    <property type="match status" value="1"/>
</dbReference>
<dbReference type="EMBL" id="CABEEP010000001">
    <property type="protein sequence ID" value="VTQ62450.1"/>
    <property type="molecule type" value="Genomic_DNA"/>
</dbReference>
<dbReference type="InterPro" id="IPR006675">
    <property type="entry name" value="HDIG_dom"/>
</dbReference>
<evidence type="ECO:0000256" key="4">
    <source>
        <dbReference type="ARBA" id="ARBA00022801"/>
    </source>
</evidence>
<gene>
    <name evidence="7" type="ORF">NCTC12204_01016</name>
</gene>
<evidence type="ECO:0000256" key="2">
    <source>
        <dbReference type="ARBA" id="ARBA00022723"/>
    </source>
</evidence>
<dbReference type="RefSeq" id="WP_010719632.1">
    <property type="nucleotide sequence ID" value="NZ_AP027299.1"/>
</dbReference>
<keyword evidence="4 7" id="KW-0378">Hydrolase</keyword>
<dbReference type="SUPFAM" id="SSF109604">
    <property type="entry name" value="HD-domain/PDEase-like"/>
    <property type="match status" value="1"/>
</dbReference>
<dbReference type="Pfam" id="PF01966">
    <property type="entry name" value="HD"/>
    <property type="match status" value="1"/>
</dbReference>
<dbReference type="GO" id="GO:0008803">
    <property type="term" value="F:bis(5'-nucleosyl)-tetraphosphatase (symmetrical) activity"/>
    <property type="evidence" value="ECO:0007669"/>
    <property type="project" value="UniProtKB-EC"/>
</dbReference>
<dbReference type="EC" id="3.6.1.41" evidence="1"/>
<dbReference type="PANTHER" id="PTHR35795">
    <property type="entry name" value="SLR1885 PROTEIN"/>
    <property type="match status" value="1"/>
</dbReference>
<dbReference type="Gene3D" id="1.10.3210.10">
    <property type="entry name" value="Hypothetical protein af1432"/>
    <property type="match status" value="1"/>
</dbReference>
<protein>
    <recommendedName>
        <fullName evidence="1">bis(5'-nucleosyl)-tetraphosphatase (symmetrical)</fullName>
        <ecNumber evidence="1">3.6.1.41</ecNumber>
    </recommendedName>
</protein>
<comment type="caution">
    <text evidence="7">The sequence shown here is derived from an EMBL/GenBank/DDBJ whole genome shotgun (WGS) entry which is preliminary data.</text>
</comment>
<evidence type="ECO:0000256" key="3">
    <source>
        <dbReference type="ARBA" id="ARBA00022741"/>
    </source>
</evidence>
<dbReference type="CDD" id="cd00077">
    <property type="entry name" value="HDc"/>
    <property type="match status" value="1"/>
</dbReference>
<sequence>MKNIIEYKIPFSSKNIEIQVREFLNYYEKDKTVFHSYEVANKAKELAEKFNVPKDKAYLAGLLHDISVIIPDDERIELQKSLGEEVLKEEEKLPMILHQKQSVCIAKELFNIKDREILSAIECHTTLKKNASSLDKVVFIADKIKWDRDHSAPYLKQLNKALDISLDQGCKTYIEWALTDIFVLHPWLKDAMCDLGM</sequence>
<dbReference type="InterPro" id="IPR003607">
    <property type="entry name" value="HD/PDEase_dom"/>
</dbReference>
<proteinExistence type="predicted"/>
<dbReference type="GO" id="GO:0000166">
    <property type="term" value="F:nucleotide binding"/>
    <property type="evidence" value="ECO:0007669"/>
    <property type="project" value="UniProtKB-KW"/>
</dbReference>
<comment type="catalytic activity">
    <reaction evidence="6">
        <text>P(1),P(4)-bis(5'-adenosyl) tetraphosphate + H2O = 2 ADP + 2 H(+)</text>
        <dbReference type="Rhea" id="RHEA:24252"/>
        <dbReference type="ChEBI" id="CHEBI:15377"/>
        <dbReference type="ChEBI" id="CHEBI:15378"/>
        <dbReference type="ChEBI" id="CHEBI:58141"/>
        <dbReference type="ChEBI" id="CHEBI:456216"/>
        <dbReference type="EC" id="3.6.1.41"/>
    </reaction>
</comment>
<dbReference type="Proteomes" id="UP000352698">
    <property type="component" value="Unassembled WGS sequence"/>
</dbReference>
<keyword evidence="2" id="KW-0479">Metal-binding</keyword>
<keyword evidence="3" id="KW-0547">Nucleotide-binding</keyword>
<dbReference type="NCBIfam" id="TIGR00488">
    <property type="entry name" value="bis(5'-nucleosyl)-tetraphosphatase (symmetrical) YqeK"/>
    <property type="match status" value="1"/>
</dbReference>